<dbReference type="RefSeq" id="WP_132012713.1">
    <property type="nucleotide sequence ID" value="NZ_SLUN01000002.1"/>
</dbReference>
<evidence type="ECO:0000256" key="3">
    <source>
        <dbReference type="ARBA" id="ARBA00022691"/>
    </source>
</evidence>
<dbReference type="NCBIfam" id="NF010321">
    <property type="entry name" value="PRK13758.1"/>
    <property type="match status" value="1"/>
</dbReference>
<dbReference type="OrthoDB" id="9808591at2"/>
<dbReference type="AlphaFoldDB" id="A0A4R1SAJ5"/>
<dbReference type="Proteomes" id="UP000295008">
    <property type="component" value="Unassembled WGS sequence"/>
</dbReference>
<comment type="cofactor">
    <cofactor evidence="1">
        <name>[4Fe-4S] cluster</name>
        <dbReference type="ChEBI" id="CHEBI:49883"/>
    </cofactor>
</comment>
<dbReference type="CDD" id="cd01335">
    <property type="entry name" value="Radical_SAM"/>
    <property type="match status" value="1"/>
</dbReference>
<dbReference type="NCBIfam" id="TIGR03942">
    <property type="entry name" value="sulfatase_rSAM"/>
    <property type="match status" value="1"/>
</dbReference>
<reference evidence="9 10" key="1">
    <citation type="submission" date="2019-03" db="EMBL/GenBank/DDBJ databases">
        <title>Genomic Encyclopedia of Type Strains, Phase IV (KMG-IV): sequencing the most valuable type-strain genomes for metagenomic binning, comparative biology and taxonomic classification.</title>
        <authorList>
            <person name="Goeker M."/>
        </authorList>
    </citation>
    <scope>NUCLEOTIDE SEQUENCE [LARGE SCALE GENOMIC DNA]</scope>
    <source>
        <strain evidence="9 10">LX-B</strain>
    </source>
</reference>
<evidence type="ECO:0000256" key="7">
    <source>
        <dbReference type="ARBA" id="ARBA00023601"/>
    </source>
</evidence>
<accession>A0A4R1SAJ5</accession>
<feature type="domain" description="Radical SAM core" evidence="8">
    <location>
        <begin position="1"/>
        <end position="227"/>
    </location>
</feature>
<evidence type="ECO:0000313" key="10">
    <source>
        <dbReference type="Proteomes" id="UP000295008"/>
    </source>
</evidence>
<dbReference type="SFLD" id="SFLDS00029">
    <property type="entry name" value="Radical_SAM"/>
    <property type="match status" value="1"/>
</dbReference>
<evidence type="ECO:0000259" key="8">
    <source>
        <dbReference type="PROSITE" id="PS51918"/>
    </source>
</evidence>
<dbReference type="EMBL" id="SLUN01000002">
    <property type="protein sequence ID" value="TCL76545.1"/>
    <property type="molecule type" value="Genomic_DNA"/>
</dbReference>
<dbReference type="Pfam" id="PF13186">
    <property type="entry name" value="SPASM"/>
    <property type="match status" value="1"/>
</dbReference>
<dbReference type="NCBIfam" id="TIGR04085">
    <property type="entry name" value="rSAM_more_4Fe4S"/>
    <property type="match status" value="1"/>
</dbReference>
<dbReference type="InterPro" id="IPR058240">
    <property type="entry name" value="rSAM_sf"/>
</dbReference>
<keyword evidence="3" id="KW-0949">S-adenosyl-L-methionine</keyword>
<dbReference type="SFLD" id="SFLDG01386">
    <property type="entry name" value="main_SPASM_domain-containing"/>
    <property type="match status" value="1"/>
</dbReference>
<dbReference type="GO" id="GO:0051539">
    <property type="term" value="F:4 iron, 4 sulfur cluster binding"/>
    <property type="evidence" value="ECO:0007669"/>
    <property type="project" value="UniProtKB-KW"/>
</dbReference>
<dbReference type="GO" id="GO:0046872">
    <property type="term" value="F:metal ion binding"/>
    <property type="evidence" value="ECO:0007669"/>
    <property type="project" value="UniProtKB-KW"/>
</dbReference>
<dbReference type="Gene3D" id="3.20.20.70">
    <property type="entry name" value="Aldolase class I"/>
    <property type="match status" value="1"/>
</dbReference>
<keyword evidence="4" id="KW-0479">Metal-binding</keyword>
<dbReference type="SFLD" id="SFLDG01072">
    <property type="entry name" value="dehydrogenase_like"/>
    <property type="match status" value="1"/>
</dbReference>
<comment type="similarity">
    <text evidence="7">Belongs to the radical SAM superfamily. Anaerobic sulfatase-maturating enzyme family.</text>
</comment>
<dbReference type="CDD" id="cd21120">
    <property type="entry name" value="SPASM_anSME"/>
    <property type="match status" value="1"/>
</dbReference>
<dbReference type="PROSITE" id="PS51918">
    <property type="entry name" value="RADICAL_SAM"/>
    <property type="match status" value="1"/>
</dbReference>
<evidence type="ECO:0000256" key="1">
    <source>
        <dbReference type="ARBA" id="ARBA00001966"/>
    </source>
</evidence>
<dbReference type="SFLD" id="SFLDG01384">
    <property type="entry name" value="thioether_bond_formation_requi"/>
    <property type="match status" value="1"/>
</dbReference>
<dbReference type="Pfam" id="PF04055">
    <property type="entry name" value="Radical_SAM"/>
    <property type="match status" value="1"/>
</dbReference>
<comment type="caution">
    <text evidence="9">The sequence shown here is derived from an EMBL/GenBank/DDBJ whole genome shotgun (WGS) entry which is preliminary data.</text>
</comment>
<keyword evidence="5" id="KW-0408">Iron</keyword>
<dbReference type="GO" id="GO:0016491">
    <property type="term" value="F:oxidoreductase activity"/>
    <property type="evidence" value="ECO:0007669"/>
    <property type="project" value="InterPro"/>
</dbReference>
<evidence type="ECO:0000256" key="6">
    <source>
        <dbReference type="ARBA" id="ARBA00023014"/>
    </source>
</evidence>
<evidence type="ECO:0000313" key="9">
    <source>
        <dbReference type="EMBL" id="TCL76545.1"/>
    </source>
</evidence>
<dbReference type="PANTHER" id="PTHR43273:SF3">
    <property type="entry name" value="ANAEROBIC SULFATASE-MATURATING ENZYME HOMOLOG ASLB-RELATED"/>
    <property type="match status" value="1"/>
</dbReference>
<name>A0A4R1SAJ5_HYDET</name>
<keyword evidence="6" id="KW-0411">Iron-sulfur</keyword>
<dbReference type="SFLD" id="SFLDF00289">
    <property type="entry name" value="anaerobic_Cys-type_sulfatase-m"/>
    <property type="match status" value="1"/>
</dbReference>
<organism evidence="9 10">
    <name type="scientific">Hydrogenispora ethanolica</name>
    <dbReference type="NCBI Taxonomy" id="1082276"/>
    <lineage>
        <taxon>Bacteria</taxon>
        <taxon>Bacillati</taxon>
        <taxon>Bacillota</taxon>
        <taxon>Hydrogenispora</taxon>
    </lineage>
</organism>
<dbReference type="InterPro" id="IPR023867">
    <property type="entry name" value="Sulphatase_maturase_rSAM"/>
</dbReference>
<gene>
    <name evidence="9" type="ORF">EDC14_1002304</name>
</gene>
<dbReference type="InterPro" id="IPR047207">
    <property type="entry name" value="SPASM_anSME"/>
</dbReference>
<keyword evidence="10" id="KW-1185">Reference proteome</keyword>
<dbReference type="InterPro" id="IPR023885">
    <property type="entry name" value="4Fe4S-binding_SPASM_dom"/>
</dbReference>
<dbReference type="InterPro" id="IPR034485">
    <property type="entry name" value="Anaerobic_Cys-type_sulfatase-m"/>
</dbReference>
<dbReference type="InterPro" id="IPR007197">
    <property type="entry name" value="rSAM"/>
</dbReference>
<sequence length="371" mass="42477">MPPIYVLIKPASSACNLRCKYCFYHDVAGNRATPNQGMMSDATLETLVQKTLEYGDQAVGFAFQGGEPTLAGLDFYRKLLAYQKQYNRNHARISNALQTNGMCIDESWAEFLAEHRFLVGLSLDGPKDIHDLNRTDARGGGSHRRVEQAAAWFDQYGVEYNILCVVTKPVARHVEKVYHYYAKKGFRYLQFIPCLDGLGETPGQNPYSLTPELYESFLKKLFDLWYWDFRNGNRVSIRMFDNILHLLLGYPPESCDMKGYCSANTVVEADGAVYPCDFYVLDRWKMGDIREDSLQAMLQGETARAFVEVSRDIAGQCQGCEVFALCRGGCRRHYEPIADRIEGQNYFCPAYRRFYDYALPRFREIARSYGS</sequence>
<evidence type="ECO:0000256" key="2">
    <source>
        <dbReference type="ARBA" id="ARBA00022485"/>
    </source>
</evidence>
<protein>
    <recommendedName>
        <fullName evidence="8">Radical SAM core domain-containing protein</fullName>
    </recommendedName>
</protein>
<keyword evidence="2" id="KW-0004">4Fe-4S</keyword>
<proteinExistence type="inferred from homology"/>
<evidence type="ECO:0000256" key="4">
    <source>
        <dbReference type="ARBA" id="ARBA00022723"/>
    </source>
</evidence>
<dbReference type="SUPFAM" id="SSF102114">
    <property type="entry name" value="Radical SAM enzymes"/>
    <property type="match status" value="1"/>
</dbReference>
<dbReference type="SFLD" id="SFLDG01067">
    <property type="entry name" value="SPASM/twitch_domain_containing"/>
    <property type="match status" value="1"/>
</dbReference>
<dbReference type="PANTHER" id="PTHR43273">
    <property type="entry name" value="ANAEROBIC SULFATASE-MATURATING ENZYME HOMOLOG ASLB-RELATED"/>
    <property type="match status" value="1"/>
</dbReference>
<dbReference type="InterPro" id="IPR013785">
    <property type="entry name" value="Aldolase_TIM"/>
</dbReference>
<evidence type="ECO:0000256" key="5">
    <source>
        <dbReference type="ARBA" id="ARBA00023004"/>
    </source>
</evidence>